<gene>
    <name evidence="2" type="ORF">THIOM_003562</name>
</gene>
<dbReference type="Proteomes" id="UP000076962">
    <property type="component" value="Unassembled WGS sequence"/>
</dbReference>
<dbReference type="SUPFAM" id="SSF56436">
    <property type="entry name" value="C-type lectin-like"/>
    <property type="match status" value="1"/>
</dbReference>
<feature type="non-terminal residue" evidence="2">
    <location>
        <position position="162"/>
    </location>
</feature>
<dbReference type="PANTHER" id="PTHR23150">
    <property type="entry name" value="SULFATASE MODIFYING FACTOR 1, 2"/>
    <property type="match status" value="1"/>
</dbReference>
<dbReference type="PANTHER" id="PTHR23150:SF19">
    <property type="entry name" value="FORMYLGLYCINE-GENERATING ENZYME"/>
    <property type="match status" value="1"/>
</dbReference>
<evidence type="ECO:0000259" key="1">
    <source>
        <dbReference type="Pfam" id="PF03781"/>
    </source>
</evidence>
<protein>
    <submittedName>
        <fullName evidence="2">Sulphatase-modifying factor domain protein</fullName>
    </submittedName>
</protein>
<reference evidence="2 3" key="1">
    <citation type="submission" date="2016-05" db="EMBL/GenBank/DDBJ databases">
        <title>Single-cell genome of chain-forming Candidatus Thiomargarita nelsonii and comparison to other large sulfur-oxidizing bacteria.</title>
        <authorList>
            <person name="Winkel M."/>
            <person name="Salman V."/>
            <person name="Woyke T."/>
            <person name="Schulz-Vogt H."/>
            <person name="Richter M."/>
            <person name="Flood B."/>
            <person name="Bailey J."/>
            <person name="Amann R."/>
            <person name="Mussmann M."/>
        </authorList>
    </citation>
    <scope>NUCLEOTIDE SEQUENCE [LARGE SCALE GENOMIC DNA]</scope>
    <source>
        <strain evidence="2 3">THI036</strain>
    </source>
</reference>
<dbReference type="InterPro" id="IPR042095">
    <property type="entry name" value="SUMF_sf"/>
</dbReference>
<dbReference type="Pfam" id="PF03781">
    <property type="entry name" value="FGE-sulfatase"/>
    <property type="match status" value="1"/>
</dbReference>
<name>A0A176RY78_9GAMM</name>
<comment type="caution">
    <text evidence="2">The sequence shown here is derived from an EMBL/GenBank/DDBJ whole genome shotgun (WGS) entry which is preliminary data.</text>
</comment>
<dbReference type="EMBL" id="LUTY01002163">
    <property type="protein sequence ID" value="OAD20715.1"/>
    <property type="molecule type" value="Genomic_DNA"/>
</dbReference>
<accession>A0A176RY78</accession>
<sequence>MKFRLIKAGKFKMGSEKGRDNEKPVHWVEITKDFYMGVYQVTVGQYKKYVDEKEGNFEPGCNKQGDNAAVTGVSWDDAQGFISWLNEKEGGEHYRLPTEAQWEYSARAGTTTEYSFGDDKSLLGDYAWYDENAYDVGEKYAHIVGQKKPNPWGLYDMHGNIW</sequence>
<dbReference type="Gene3D" id="3.90.1580.10">
    <property type="entry name" value="paralog of FGE (formylglycine-generating enzyme)"/>
    <property type="match status" value="1"/>
</dbReference>
<dbReference type="InterPro" id="IPR005532">
    <property type="entry name" value="SUMF_dom"/>
</dbReference>
<dbReference type="InterPro" id="IPR016187">
    <property type="entry name" value="CTDL_fold"/>
</dbReference>
<evidence type="ECO:0000313" key="3">
    <source>
        <dbReference type="Proteomes" id="UP000076962"/>
    </source>
</evidence>
<dbReference type="AlphaFoldDB" id="A0A176RY78"/>
<proteinExistence type="predicted"/>
<evidence type="ECO:0000313" key="2">
    <source>
        <dbReference type="EMBL" id="OAD20715.1"/>
    </source>
</evidence>
<feature type="domain" description="Sulfatase-modifying factor enzyme-like" evidence="1">
    <location>
        <begin position="5"/>
        <end position="162"/>
    </location>
</feature>
<keyword evidence="3" id="KW-1185">Reference proteome</keyword>
<dbReference type="InterPro" id="IPR051043">
    <property type="entry name" value="Sulfatase_Mod_Factor_Kinase"/>
</dbReference>
<dbReference type="GO" id="GO:0120147">
    <property type="term" value="F:formylglycine-generating oxidase activity"/>
    <property type="evidence" value="ECO:0007669"/>
    <property type="project" value="TreeGrafter"/>
</dbReference>
<organism evidence="2 3">
    <name type="scientific">Candidatus Thiomargarita nelsonii</name>
    <dbReference type="NCBI Taxonomy" id="1003181"/>
    <lineage>
        <taxon>Bacteria</taxon>
        <taxon>Pseudomonadati</taxon>
        <taxon>Pseudomonadota</taxon>
        <taxon>Gammaproteobacteria</taxon>
        <taxon>Thiotrichales</taxon>
        <taxon>Thiotrichaceae</taxon>
        <taxon>Thiomargarita</taxon>
    </lineage>
</organism>